<organism evidence="3 4">
    <name type="scientific">Panicum virgatum</name>
    <name type="common">Blackwell switchgrass</name>
    <dbReference type="NCBI Taxonomy" id="38727"/>
    <lineage>
        <taxon>Eukaryota</taxon>
        <taxon>Viridiplantae</taxon>
        <taxon>Streptophyta</taxon>
        <taxon>Embryophyta</taxon>
        <taxon>Tracheophyta</taxon>
        <taxon>Spermatophyta</taxon>
        <taxon>Magnoliopsida</taxon>
        <taxon>Liliopsida</taxon>
        <taxon>Poales</taxon>
        <taxon>Poaceae</taxon>
        <taxon>PACMAD clade</taxon>
        <taxon>Panicoideae</taxon>
        <taxon>Panicodae</taxon>
        <taxon>Paniceae</taxon>
        <taxon>Panicinae</taxon>
        <taxon>Panicum</taxon>
        <taxon>Panicum sect. Hiantes</taxon>
    </lineage>
</organism>
<dbReference type="Pfam" id="PF08387">
    <property type="entry name" value="FBD"/>
    <property type="match status" value="1"/>
</dbReference>
<dbReference type="Gene3D" id="3.80.10.10">
    <property type="entry name" value="Ribonuclease Inhibitor"/>
    <property type="match status" value="1"/>
</dbReference>
<dbReference type="Pfam" id="PF24758">
    <property type="entry name" value="LRR_At5g56370"/>
    <property type="match status" value="2"/>
</dbReference>
<dbReference type="InterPro" id="IPR006566">
    <property type="entry name" value="FBD"/>
</dbReference>
<gene>
    <name evidence="3" type="ORF">PVAP13_5NG166900</name>
</gene>
<comment type="caution">
    <text evidence="3">The sequence shown here is derived from an EMBL/GenBank/DDBJ whole genome shotgun (WGS) entry which is preliminary data.</text>
</comment>
<feature type="domain" description="FBD" evidence="1">
    <location>
        <begin position="243"/>
        <end position="282"/>
    </location>
</feature>
<protein>
    <recommendedName>
        <fullName evidence="5">FBD domain-containing protein</fullName>
    </recommendedName>
</protein>
<dbReference type="InterPro" id="IPR055411">
    <property type="entry name" value="LRR_FXL15/At3g58940/PEG3-like"/>
</dbReference>
<feature type="domain" description="F-box/LRR-repeat protein 15/At3g58940/PEG3-like LRR" evidence="2">
    <location>
        <begin position="2"/>
        <end position="70"/>
    </location>
</feature>
<keyword evidence="4" id="KW-1185">Reference proteome</keyword>
<dbReference type="InterPro" id="IPR055302">
    <property type="entry name" value="F-box_dom-containing"/>
</dbReference>
<dbReference type="AlphaFoldDB" id="A0A8T0RN60"/>
<dbReference type="PANTHER" id="PTHR32141">
    <property type="match status" value="1"/>
</dbReference>
<evidence type="ECO:0008006" key="5">
    <source>
        <dbReference type="Google" id="ProtNLM"/>
    </source>
</evidence>
<reference evidence="3" key="1">
    <citation type="submission" date="2020-05" db="EMBL/GenBank/DDBJ databases">
        <title>WGS assembly of Panicum virgatum.</title>
        <authorList>
            <person name="Lovell J.T."/>
            <person name="Jenkins J."/>
            <person name="Shu S."/>
            <person name="Juenger T.E."/>
            <person name="Schmutz J."/>
        </authorList>
    </citation>
    <scope>NUCLEOTIDE SEQUENCE</scope>
    <source>
        <strain evidence="3">AP13</strain>
    </source>
</reference>
<dbReference type="InterPro" id="IPR032675">
    <property type="entry name" value="LRR_dom_sf"/>
</dbReference>
<dbReference type="EMBL" id="CM029046">
    <property type="protein sequence ID" value="KAG2587731.1"/>
    <property type="molecule type" value="Genomic_DNA"/>
</dbReference>
<dbReference type="Proteomes" id="UP000823388">
    <property type="component" value="Chromosome 5N"/>
</dbReference>
<sequence length="330" mass="36927">MPRSALRFASTLRAATFSFCKFPEDAAQQLQFPNLQHLALASVTISEDSLHAMLDGCPALDKFVLRYIINGSSPGPQVPLSALHVSNIRVAEFGSCHFPEAIVNQVHFPNLQRLVLETVTISEGSLHAMLSGCPDLNSLTMGYSSGFHQFKINALKLKYVEMYFHGSYADRLQELVVENASCLETLHHKGPYEDNMHISIISAPKLKILGRLADNISRLELGTNVFKTPTAGKNTQRHCSRGRIECLNHHLKKLQISYYSGKRSHVEFAKFFVLNAGVIESLGLDVYPNKHLSGWWIEIQRRQLRPEKRASIGAQIDFTFGVCSSYLRDG</sequence>
<evidence type="ECO:0000259" key="1">
    <source>
        <dbReference type="Pfam" id="PF08387"/>
    </source>
</evidence>
<evidence type="ECO:0000313" key="3">
    <source>
        <dbReference type="EMBL" id="KAG2587731.1"/>
    </source>
</evidence>
<evidence type="ECO:0000313" key="4">
    <source>
        <dbReference type="Proteomes" id="UP000823388"/>
    </source>
</evidence>
<accession>A0A8T0RN60</accession>
<feature type="domain" description="F-box/LRR-repeat protein 15/At3g58940/PEG3-like LRR" evidence="2">
    <location>
        <begin position="73"/>
        <end position="233"/>
    </location>
</feature>
<evidence type="ECO:0000259" key="2">
    <source>
        <dbReference type="Pfam" id="PF24758"/>
    </source>
</evidence>
<dbReference type="SUPFAM" id="SSF52047">
    <property type="entry name" value="RNI-like"/>
    <property type="match status" value="1"/>
</dbReference>
<name>A0A8T0RN60_PANVG</name>
<dbReference type="PANTHER" id="PTHR32141:SF168">
    <property type="entry name" value="OS12G0595200 PROTEIN"/>
    <property type="match status" value="1"/>
</dbReference>
<dbReference type="OrthoDB" id="615168at2759"/>
<proteinExistence type="predicted"/>